<keyword evidence="3" id="KW-0614">Plasmid</keyword>
<evidence type="ECO:0000313" key="3">
    <source>
        <dbReference type="EMBL" id="UUY52659.1"/>
    </source>
</evidence>
<dbReference type="InterPro" id="IPR013783">
    <property type="entry name" value="Ig-like_fold"/>
</dbReference>
<geneLocation type="plasmid" evidence="3 4">
    <name>psa3239</name>
</geneLocation>
<dbReference type="RefSeq" id="WP_257858379.1">
    <property type="nucleotide sequence ID" value="NZ_CP102516.1"/>
</dbReference>
<evidence type="ECO:0000256" key="1">
    <source>
        <dbReference type="SAM" id="MobiDB-lite"/>
    </source>
</evidence>
<dbReference type="SUPFAM" id="SSF49299">
    <property type="entry name" value="PKD domain"/>
    <property type="match status" value="1"/>
</dbReference>
<feature type="compositionally biased region" description="Low complexity" evidence="1">
    <location>
        <begin position="65"/>
        <end position="81"/>
    </location>
</feature>
<sequence>MRSRRLVVSAAVIAAGVGFVPGGMARAAGPSADGAHGVTSSKDLARTAANAFTFGSPADRSVRKAPPAAGNRAAAAPPTSGAAADADLKVGLSGTATSARMIDLKSEITSSLGTQLTVVTDWGDGTSSSEVTGGSGTMTSHHLYAEVGSYTVRVTVYGPDGAAGVSATNEMPFITPGSEFTPHSPTRLLDSRDGTGAVQAAQVPAWGETRVKVAGNHGIPADVAAVVLNVTVTNTRAAGHVRAYADGTERPTTSNVNYAAGDSVPNLVIVPVGKNGYVNLYNSGEQGVDLIADVTGYFTRSSASGYTPTDPTRFVDTREGLGTSRGPVPGQSQFGVQIAGTRGIPAGAKAVALNVTVTGPRAAGHLTVFPSGQAAPNTSNVNFGGGQTIANAVIVPVGADGRINVRNGGWDPADVIVDVVGYYSPDGVSAYIPVRPVRDLDTRNASQWPSGPLKAGRYIYSTFGEENSTATAMVLNTTVTNTGGAGHLTVAPDPNALWQYENRTHTPPVAPNSSTLNWTAGKTVPNLVQASLGANGIVDFFNRSGNSIDLVIDVFGVYDKR</sequence>
<keyword evidence="4" id="KW-1185">Reference proteome</keyword>
<feature type="domain" description="PKD" evidence="2">
    <location>
        <begin position="121"/>
        <end position="168"/>
    </location>
</feature>
<dbReference type="EMBL" id="CP102516">
    <property type="protein sequence ID" value="UUY52659.1"/>
    <property type="molecule type" value="Genomic_DNA"/>
</dbReference>
<protein>
    <recommendedName>
        <fullName evidence="2">PKD domain-containing protein</fullName>
    </recommendedName>
</protein>
<name>A0ABY5Q8V8_9ACTN</name>
<feature type="region of interest" description="Disordered" evidence="1">
    <location>
        <begin position="58"/>
        <end position="81"/>
    </location>
</feature>
<evidence type="ECO:0000259" key="2">
    <source>
        <dbReference type="PROSITE" id="PS50093"/>
    </source>
</evidence>
<dbReference type="GeneID" id="95578951"/>
<reference evidence="3" key="1">
    <citation type="submission" date="2022-08" db="EMBL/GenBank/DDBJ databases">
        <authorList>
            <person name="Tian L."/>
        </authorList>
    </citation>
    <scope>NUCLEOTIDE SEQUENCE</scope>
    <source>
        <strain evidence="3">CM253</strain>
        <plasmid evidence="3">psa3239</plasmid>
    </source>
</reference>
<dbReference type="InterPro" id="IPR000601">
    <property type="entry name" value="PKD_dom"/>
</dbReference>
<accession>A0ABY5Q8V8</accession>
<dbReference type="Gene3D" id="2.60.40.10">
    <property type="entry name" value="Immunoglobulins"/>
    <property type="match status" value="1"/>
</dbReference>
<dbReference type="Proteomes" id="UP001057738">
    <property type="component" value="Plasmid psa3239"/>
</dbReference>
<proteinExistence type="predicted"/>
<gene>
    <name evidence="3" type="ORF">NRK68_36025</name>
</gene>
<dbReference type="PROSITE" id="PS50093">
    <property type="entry name" value="PKD"/>
    <property type="match status" value="1"/>
</dbReference>
<dbReference type="InterPro" id="IPR035986">
    <property type="entry name" value="PKD_dom_sf"/>
</dbReference>
<evidence type="ECO:0000313" key="4">
    <source>
        <dbReference type="Proteomes" id="UP001057738"/>
    </source>
</evidence>
<organism evidence="3 4">
    <name type="scientific">Streptomyces yangpuensis</name>
    <dbReference type="NCBI Taxonomy" id="1648182"/>
    <lineage>
        <taxon>Bacteria</taxon>
        <taxon>Bacillati</taxon>
        <taxon>Actinomycetota</taxon>
        <taxon>Actinomycetes</taxon>
        <taxon>Kitasatosporales</taxon>
        <taxon>Streptomycetaceae</taxon>
        <taxon>Streptomyces</taxon>
    </lineage>
</organism>